<organism evidence="1 2">
    <name type="scientific">Adineta steineri</name>
    <dbReference type="NCBI Taxonomy" id="433720"/>
    <lineage>
        <taxon>Eukaryota</taxon>
        <taxon>Metazoa</taxon>
        <taxon>Spiralia</taxon>
        <taxon>Gnathifera</taxon>
        <taxon>Rotifera</taxon>
        <taxon>Eurotatoria</taxon>
        <taxon>Bdelloidea</taxon>
        <taxon>Adinetida</taxon>
        <taxon>Adinetidae</taxon>
        <taxon>Adineta</taxon>
    </lineage>
</organism>
<gene>
    <name evidence="1" type="ORF">VCS650_LOCUS38914</name>
</gene>
<sequence length="67" mass="7866">VQKQVHIYNMLHNIDATLIKIKRYSENIEHLQLNVAGGNLLLNLHRKLSDLSQQLNDCFIYGHHILY</sequence>
<accession>A0A815NS18</accession>
<dbReference type="Proteomes" id="UP000663891">
    <property type="component" value="Unassembled WGS sequence"/>
</dbReference>
<dbReference type="EMBL" id="CAJNON010001218">
    <property type="protein sequence ID" value="CAF1441455.1"/>
    <property type="molecule type" value="Genomic_DNA"/>
</dbReference>
<protein>
    <submittedName>
        <fullName evidence="1">Uncharacterized protein</fullName>
    </submittedName>
</protein>
<proteinExistence type="predicted"/>
<evidence type="ECO:0000313" key="1">
    <source>
        <dbReference type="EMBL" id="CAF1441455.1"/>
    </source>
</evidence>
<evidence type="ECO:0000313" key="2">
    <source>
        <dbReference type="Proteomes" id="UP000663891"/>
    </source>
</evidence>
<dbReference type="OrthoDB" id="68611at2759"/>
<reference evidence="1" key="1">
    <citation type="submission" date="2021-02" db="EMBL/GenBank/DDBJ databases">
        <authorList>
            <person name="Nowell W R."/>
        </authorList>
    </citation>
    <scope>NUCLEOTIDE SEQUENCE</scope>
</reference>
<dbReference type="AlphaFoldDB" id="A0A815NS18"/>
<feature type="non-terminal residue" evidence="1">
    <location>
        <position position="1"/>
    </location>
</feature>
<name>A0A815NS18_9BILA</name>
<comment type="caution">
    <text evidence="1">The sequence shown here is derived from an EMBL/GenBank/DDBJ whole genome shotgun (WGS) entry which is preliminary data.</text>
</comment>